<feature type="active site" description="Charge relay system" evidence="14">
    <location>
        <position position="154"/>
    </location>
</feature>
<dbReference type="PROSITE" id="PS50106">
    <property type="entry name" value="PDZ"/>
    <property type="match status" value="1"/>
</dbReference>
<evidence type="ECO:0000256" key="4">
    <source>
        <dbReference type="ARBA" id="ARBA00013035"/>
    </source>
</evidence>
<comment type="subcellular location">
    <subcellularLocation>
        <location evidence="2">Periplasm</location>
    </subcellularLocation>
</comment>
<dbReference type="AlphaFoldDB" id="A0A095Z7F0"/>
<evidence type="ECO:0000256" key="2">
    <source>
        <dbReference type="ARBA" id="ARBA00004418"/>
    </source>
</evidence>
<evidence type="ECO:0000256" key="3">
    <source>
        <dbReference type="ARBA" id="ARBA00010541"/>
    </source>
</evidence>
<keyword evidence="20" id="KW-1185">Reference proteome</keyword>
<dbReference type="GO" id="GO:0006508">
    <property type="term" value="P:proteolysis"/>
    <property type="evidence" value="ECO:0007669"/>
    <property type="project" value="UniProtKB-KW"/>
</dbReference>
<dbReference type="PRINTS" id="PR00834">
    <property type="entry name" value="PROTEASES2C"/>
</dbReference>
<evidence type="ECO:0000256" key="10">
    <source>
        <dbReference type="ARBA" id="ARBA00022801"/>
    </source>
</evidence>
<feature type="active site" description="Charge relay system" evidence="14">
    <location>
        <position position="255"/>
    </location>
</feature>
<feature type="binding site" evidence="15">
    <location>
        <position position="184"/>
    </location>
    <ligand>
        <name>substrate</name>
    </ligand>
</feature>
<evidence type="ECO:0000256" key="1">
    <source>
        <dbReference type="ARBA" id="ARBA00001772"/>
    </source>
</evidence>
<feature type="compositionally biased region" description="Basic and acidic residues" evidence="16">
    <location>
        <begin position="114"/>
        <end position="131"/>
    </location>
</feature>
<evidence type="ECO:0000256" key="8">
    <source>
        <dbReference type="ARBA" id="ARBA00022737"/>
    </source>
</evidence>
<evidence type="ECO:0000256" key="14">
    <source>
        <dbReference type="PIRSR" id="PIRSR611782-1"/>
    </source>
</evidence>
<dbReference type="GO" id="GO:0004252">
    <property type="term" value="F:serine-type endopeptidase activity"/>
    <property type="evidence" value="ECO:0007669"/>
    <property type="project" value="InterPro"/>
</dbReference>
<evidence type="ECO:0000256" key="16">
    <source>
        <dbReference type="SAM" id="MobiDB-lite"/>
    </source>
</evidence>
<evidence type="ECO:0000256" key="9">
    <source>
        <dbReference type="ARBA" id="ARBA00022764"/>
    </source>
</evidence>
<dbReference type="OrthoDB" id="9758917at2"/>
<dbReference type="PANTHER" id="PTHR22939:SF130">
    <property type="entry name" value="PERIPLASMIC SERINE ENDOPROTEASE DEGP-LIKE-RELATED"/>
    <property type="match status" value="1"/>
</dbReference>
<dbReference type="NCBIfam" id="TIGR02037">
    <property type="entry name" value="degP_htrA_DO"/>
    <property type="match status" value="1"/>
</dbReference>
<evidence type="ECO:0000256" key="12">
    <source>
        <dbReference type="ARBA" id="ARBA00023016"/>
    </source>
</evidence>
<feature type="active site" description="Charge relay system" evidence="14">
    <location>
        <position position="184"/>
    </location>
</feature>
<feature type="region of interest" description="Disordered" evidence="16">
    <location>
        <begin position="111"/>
        <end position="138"/>
    </location>
</feature>
<keyword evidence="10" id="KW-0378">Hydrolase</keyword>
<proteinExistence type="inferred from homology"/>
<evidence type="ECO:0000256" key="6">
    <source>
        <dbReference type="ARBA" id="ARBA00022670"/>
    </source>
</evidence>
<evidence type="ECO:0000313" key="19">
    <source>
        <dbReference type="EMBL" id="KGF30655.1"/>
    </source>
</evidence>
<keyword evidence="12" id="KW-0346">Stress response</keyword>
<sequence length="514" mass="54719">MLVKKTFVSTLLAMSLFATQALAQDNKLVPSPVVKQEAPAANQAAPAVPTTTNRLVALPDFTEIVAKTETGVVNIRTMESVPVRGFSGGRFGMDQDMEEIFRFFFGPDFGFPGQRRDNDRRGPQQGDRAERQVPSSVGSGFIISEDGYIITNNHVIDKASKIIVTLNDGKELTAEVVGTDERTDLALLKVQADGLKPLTIGGSDDLQKGQWVLAIGSPFGLDSTVTAGIVSAINRDTGDYLPFIQTDVAVNPGNSGGPLIDLSGKVVGVNSQIISRSGGFMGISLSIPINEAMKVVEQLKENGQVIRGRIGVTISEVQEDVAEAIGLANAEGALVSNVELGSPAQKAGVRAGDVITKFDGKSIKKWSDLPRLVGQTRPNTDSTIEVWRRGKAVELKITVEAVNGDAALAAKSNRESPADKSTAADRLGLVVAELSPAQQQLLGNDVGVVITDVQGAAVEAGLMVDDIILVLNDQDVRSVEQYHQLVKGLAKNKNAAILIRRDNLTQWVAVQPEK</sequence>
<dbReference type="InterPro" id="IPR001478">
    <property type="entry name" value="PDZ"/>
</dbReference>
<evidence type="ECO:0000256" key="5">
    <source>
        <dbReference type="ARBA" id="ARBA00013958"/>
    </source>
</evidence>
<feature type="signal peptide" evidence="17">
    <location>
        <begin position="1"/>
        <end position="23"/>
    </location>
</feature>
<evidence type="ECO:0000259" key="18">
    <source>
        <dbReference type="PROSITE" id="PS50106"/>
    </source>
</evidence>
<dbReference type="CDD" id="cd10839">
    <property type="entry name" value="cpPDZ1_DegP-like"/>
    <property type="match status" value="1"/>
</dbReference>
<evidence type="ECO:0000256" key="7">
    <source>
        <dbReference type="ARBA" id="ARBA00022729"/>
    </source>
</evidence>
<keyword evidence="11" id="KW-0720">Serine protease</keyword>
<dbReference type="GO" id="GO:0042597">
    <property type="term" value="C:periplasmic space"/>
    <property type="evidence" value="ECO:0007669"/>
    <property type="project" value="UniProtKB-SubCell"/>
</dbReference>
<dbReference type="SUPFAM" id="SSF50494">
    <property type="entry name" value="Trypsin-like serine proteases"/>
    <property type="match status" value="1"/>
</dbReference>
<dbReference type="InterPro" id="IPR009003">
    <property type="entry name" value="Peptidase_S1_PA"/>
</dbReference>
<comment type="similarity">
    <text evidence="3">Belongs to the peptidase S1C family.</text>
</comment>
<keyword evidence="8" id="KW-0677">Repeat</keyword>
<dbReference type="Pfam" id="PF13180">
    <property type="entry name" value="PDZ_2"/>
    <property type="match status" value="1"/>
</dbReference>
<evidence type="ECO:0000313" key="20">
    <source>
        <dbReference type="Proteomes" id="UP000029629"/>
    </source>
</evidence>
<dbReference type="EMBL" id="JRNI01000021">
    <property type="protein sequence ID" value="KGF30655.1"/>
    <property type="molecule type" value="Genomic_DNA"/>
</dbReference>
<reference evidence="19 20" key="1">
    <citation type="submission" date="2014-07" db="EMBL/GenBank/DDBJ databases">
        <authorList>
            <person name="McCorrison J."/>
            <person name="Sanka R."/>
            <person name="Torralba M."/>
            <person name="Gillis M."/>
            <person name="Haft D.H."/>
            <person name="Methe B."/>
            <person name="Sutton G."/>
            <person name="Nelson K.E."/>
        </authorList>
    </citation>
    <scope>NUCLEOTIDE SEQUENCE [LARGE SCALE GENOMIC DNA]</scope>
    <source>
        <strain evidence="19 20">DNF00040</strain>
    </source>
</reference>
<name>A0A095Z7F0_9BURK</name>
<dbReference type="SUPFAM" id="SSF50156">
    <property type="entry name" value="PDZ domain-like"/>
    <property type="match status" value="2"/>
</dbReference>
<keyword evidence="9" id="KW-0574">Periplasm</keyword>
<dbReference type="InterPro" id="IPR036034">
    <property type="entry name" value="PDZ_sf"/>
</dbReference>
<dbReference type="SMART" id="SM00228">
    <property type="entry name" value="PDZ"/>
    <property type="match status" value="2"/>
</dbReference>
<comment type="catalytic activity">
    <reaction evidence="1">
        <text>Acts on substrates that are at least partially unfolded. The cleavage site P1 residue is normally between a pair of hydrophobic residues, such as Val-|-Val.</text>
        <dbReference type="EC" id="3.4.21.107"/>
    </reaction>
</comment>
<dbReference type="Gene3D" id="2.30.42.10">
    <property type="match status" value="1"/>
</dbReference>
<feature type="domain" description="PDZ" evidence="18">
    <location>
        <begin position="294"/>
        <end position="364"/>
    </location>
</feature>
<dbReference type="Gene3D" id="2.30.42.60">
    <property type="match status" value="1"/>
</dbReference>
<accession>A0A095Z7F0</accession>
<dbReference type="InterPro" id="IPR011782">
    <property type="entry name" value="Pept_S1C_Do"/>
</dbReference>
<dbReference type="eggNOG" id="COG0265">
    <property type="taxonomic scope" value="Bacteria"/>
</dbReference>
<feature type="binding site" evidence="15">
    <location>
        <position position="154"/>
    </location>
    <ligand>
        <name>substrate</name>
    </ligand>
</feature>
<evidence type="ECO:0000256" key="13">
    <source>
        <dbReference type="ARBA" id="ARBA00032850"/>
    </source>
</evidence>
<keyword evidence="6" id="KW-0645">Protease</keyword>
<dbReference type="Gene3D" id="2.40.10.120">
    <property type="match status" value="1"/>
</dbReference>
<evidence type="ECO:0000256" key="15">
    <source>
        <dbReference type="PIRSR" id="PIRSR611782-2"/>
    </source>
</evidence>
<feature type="chain" id="PRO_5038609835" description="Probable periplasmic serine endoprotease DegP-like" evidence="17">
    <location>
        <begin position="24"/>
        <end position="514"/>
    </location>
</feature>
<evidence type="ECO:0000256" key="17">
    <source>
        <dbReference type="SAM" id="SignalP"/>
    </source>
</evidence>
<dbReference type="Pfam" id="PF13365">
    <property type="entry name" value="Trypsin_2"/>
    <property type="match status" value="1"/>
</dbReference>
<keyword evidence="7 17" id="KW-0732">Signal</keyword>
<dbReference type="PANTHER" id="PTHR22939">
    <property type="entry name" value="SERINE PROTEASE FAMILY S1C HTRA-RELATED"/>
    <property type="match status" value="1"/>
</dbReference>
<dbReference type="EC" id="3.4.21.107" evidence="4"/>
<dbReference type="RefSeq" id="WP_036558988.1">
    <property type="nucleotide sequence ID" value="NZ_JRNI01000021.1"/>
</dbReference>
<dbReference type="Proteomes" id="UP000029629">
    <property type="component" value="Unassembled WGS sequence"/>
</dbReference>
<dbReference type="InterPro" id="IPR001940">
    <property type="entry name" value="Peptidase_S1C"/>
</dbReference>
<gene>
    <name evidence="19" type="ORF">HMPREF2130_05835</name>
</gene>
<evidence type="ECO:0000256" key="11">
    <source>
        <dbReference type="ARBA" id="ARBA00022825"/>
    </source>
</evidence>
<comment type="caution">
    <text evidence="19">The sequence shown here is derived from an EMBL/GenBank/DDBJ whole genome shotgun (WGS) entry which is preliminary data.</text>
</comment>
<feature type="binding site" evidence="15">
    <location>
        <begin position="253"/>
        <end position="255"/>
    </location>
    <ligand>
        <name>substrate</name>
    </ligand>
</feature>
<protein>
    <recommendedName>
        <fullName evidence="5">Probable periplasmic serine endoprotease DegP-like</fullName>
        <ecNumber evidence="4">3.4.21.107</ecNumber>
    </recommendedName>
    <alternativeName>
        <fullName evidence="13">Protease Do</fullName>
    </alternativeName>
</protein>
<organism evidence="19 20">
    <name type="scientific">Oligella urethralis DNF00040</name>
    <dbReference type="NCBI Taxonomy" id="1401065"/>
    <lineage>
        <taxon>Bacteria</taxon>
        <taxon>Pseudomonadati</taxon>
        <taxon>Pseudomonadota</taxon>
        <taxon>Betaproteobacteria</taxon>
        <taxon>Burkholderiales</taxon>
        <taxon>Alcaligenaceae</taxon>
        <taxon>Oligella</taxon>
    </lineage>
</organism>